<organism evidence="2 3">
    <name type="scientific">Bacillus taeanensis</name>
    <dbReference type="NCBI Taxonomy" id="273032"/>
    <lineage>
        <taxon>Bacteria</taxon>
        <taxon>Bacillati</taxon>
        <taxon>Bacillota</taxon>
        <taxon>Bacilli</taxon>
        <taxon>Bacillales</taxon>
        <taxon>Bacillaceae</taxon>
        <taxon>Bacillus</taxon>
    </lineage>
</organism>
<keyword evidence="3" id="KW-1185">Reference proteome</keyword>
<comment type="caution">
    <text evidence="2">The sequence shown here is derived from an EMBL/GenBank/DDBJ whole genome shotgun (WGS) entry which is preliminary data.</text>
</comment>
<evidence type="ECO:0000256" key="1">
    <source>
        <dbReference type="SAM" id="Phobius"/>
    </source>
</evidence>
<feature type="transmembrane region" description="Helical" evidence="1">
    <location>
        <begin position="6"/>
        <end position="21"/>
    </location>
</feature>
<name>A0A366XPV7_9BACI</name>
<dbReference type="EMBL" id="QOCW01000027">
    <property type="protein sequence ID" value="RBW67937.1"/>
    <property type="molecule type" value="Genomic_DNA"/>
</dbReference>
<keyword evidence="1" id="KW-0812">Transmembrane</keyword>
<reference evidence="2 3" key="1">
    <citation type="submission" date="2018-07" db="EMBL/GenBank/DDBJ databases">
        <title>Lottiidibacillus patelloidae gen. nov., sp. nov., isolated from the intestinal tract of a marine limpet and the reclassification of B. taeanensis BH030017T, B. algicola KMM 3737T and B. hwajinpoensis SW-72T as genus Lottiidibacillus.</title>
        <authorList>
            <person name="Liu R."/>
            <person name="Huang Z."/>
        </authorList>
    </citation>
    <scope>NUCLEOTIDE SEQUENCE [LARGE SCALE GENOMIC DNA]</scope>
    <source>
        <strain evidence="2 3">BH030017</strain>
    </source>
</reference>
<protein>
    <submittedName>
        <fullName evidence="2">Uncharacterized protein</fullName>
    </submittedName>
</protein>
<gene>
    <name evidence="2" type="ORF">DS031_19210</name>
</gene>
<evidence type="ECO:0000313" key="2">
    <source>
        <dbReference type="EMBL" id="RBW67937.1"/>
    </source>
</evidence>
<dbReference type="Proteomes" id="UP000253314">
    <property type="component" value="Unassembled WGS sequence"/>
</dbReference>
<keyword evidence="1" id="KW-0472">Membrane</keyword>
<sequence>MFEKVLFLVILYFGMLCYDLPKLKQKNRPERIVYAMLMVPLLYLSLIYVLDLAWPTPNKLVDFFFSKPAQKIVEIIKVTM</sequence>
<proteinExistence type="predicted"/>
<keyword evidence="1" id="KW-1133">Transmembrane helix</keyword>
<dbReference type="AlphaFoldDB" id="A0A366XPV7"/>
<evidence type="ECO:0000313" key="3">
    <source>
        <dbReference type="Proteomes" id="UP000253314"/>
    </source>
</evidence>
<accession>A0A366XPV7</accession>
<dbReference type="RefSeq" id="WP_113807708.1">
    <property type="nucleotide sequence ID" value="NZ_QOCW01000027.1"/>
</dbReference>
<feature type="transmembrane region" description="Helical" evidence="1">
    <location>
        <begin position="33"/>
        <end position="54"/>
    </location>
</feature>